<dbReference type="InterPro" id="IPR010035">
    <property type="entry name" value="Thi_S"/>
</dbReference>
<accession>A0A0D0J194</accession>
<dbReference type="Proteomes" id="UP000032046">
    <property type="component" value="Unassembled WGS sequence"/>
</dbReference>
<dbReference type="EMBL" id="JXQK01000043">
    <property type="protein sequence ID" value="KIP63392.1"/>
    <property type="molecule type" value="Genomic_DNA"/>
</dbReference>
<dbReference type="Pfam" id="PF02597">
    <property type="entry name" value="ThiS"/>
    <property type="match status" value="1"/>
</dbReference>
<dbReference type="Gene3D" id="3.10.20.30">
    <property type="match status" value="1"/>
</dbReference>
<dbReference type="PANTHER" id="PTHR34472">
    <property type="entry name" value="SULFUR CARRIER PROTEIN THIS"/>
    <property type="match status" value="1"/>
</dbReference>
<name>A0A0D0J194_9BACT</name>
<dbReference type="InterPro" id="IPR012675">
    <property type="entry name" value="Beta-grasp_dom_sf"/>
</dbReference>
<reference evidence="1 2" key="1">
    <citation type="submission" date="2015-01" db="EMBL/GenBank/DDBJ databases">
        <title>Comparative genomics of non-oral Prevotella species.</title>
        <authorList>
            <person name="Accetto T."/>
            <person name="Nograsek B."/>
            <person name="Avgustin G."/>
        </authorList>
    </citation>
    <scope>NUCLEOTIDE SEQUENCE [LARGE SCALE GENOMIC DNA]</scope>
    <source>
        <strain evidence="1 2">P5-119</strain>
    </source>
</reference>
<dbReference type="CDD" id="cd00565">
    <property type="entry name" value="Ubl_ThiS"/>
    <property type="match status" value="1"/>
</dbReference>
<evidence type="ECO:0000313" key="2">
    <source>
        <dbReference type="Proteomes" id="UP000032046"/>
    </source>
</evidence>
<dbReference type="InterPro" id="IPR003749">
    <property type="entry name" value="ThiS/MoaD-like"/>
</dbReference>
<dbReference type="InterPro" id="IPR016155">
    <property type="entry name" value="Mopterin_synth/thiamin_S_b"/>
</dbReference>
<dbReference type="RefSeq" id="WP_042518215.1">
    <property type="nucleotide sequence ID" value="NZ_JXQK01000043.1"/>
</dbReference>
<protein>
    <submittedName>
        <fullName evidence="1">Thiamine biosynthesis protein ThiS</fullName>
    </submittedName>
</protein>
<sequence>MKVNINNKETETAAKSVAGLAEELQLPAKGVAVAIDNKLVARTDWSITPVEEGDNIVIIKAFCGG</sequence>
<dbReference type="AlphaFoldDB" id="A0A0D0J194"/>
<comment type="caution">
    <text evidence="1">The sequence shown here is derived from an EMBL/GenBank/DDBJ whole genome shotgun (WGS) entry which is preliminary data.</text>
</comment>
<dbReference type="NCBIfam" id="TIGR01683">
    <property type="entry name" value="thiS"/>
    <property type="match status" value="1"/>
</dbReference>
<organism evidence="1 2">
    <name type="scientific">Prevotella pectinovora</name>
    <dbReference type="NCBI Taxonomy" id="1602169"/>
    <lineage>
        <taxon>Bacteria</taxon>
        <taxon>Pseudomonadati</taxon>
        <taxon>Bacteroidota</taxon>
        <taxon>Bacteroidia</taxon>
        <taxon>Bacteroidales</taxon>
        <taxon>Prevotellaceae</taxon>
        <taxon>Prevotella</taxon>
    </lineage>
</organism>
<evidence type="ECO:0000313" key="1">
    <source>
        <dbReference type="EMBL" id="KIP63392.1"/>
    </source>
</evidence>
<dbReference type="PANTHER" id="PTHR34472:SF1">
    <property type="entry name" value="SULFUR CARRIER PROTEIN THIS"/>
    <property type="match status" value="1"/>
</dbReference>
<dbReference type="SUPFAM" id="SSF54285">
    <property type="entry name" value="MoaD/ThiS"/>
    <property type="match status" value="1"/>
</dbReference>
<gene>
    <name evidence="1" type="ORF">ST44_03830</name>
</gene>
<keyword evidence="2" id="KW-1185">Reference proteome</keyword>
<dbReference type="STRING" id="1602171.ST44_03830"/>
<proteinExistence type="predicted"/>